<name>A0A4V0NCS2_SORCE</name>
<evidence type="ECO:0000313" key="2">
    <source>
        <dbReference type="Proteomes" id="UP000295781"/>
    </source>
</evidence>
<dbReference type="EMBL" id="CP012670">
    <property type="protein sequence ID" value="AUX20162.1"/>
    <property type="molecule type" value="Genomic_DNA"/>
</dbReference>
<proteinExistence type="predicted"/>
<dbReference type="Proteomes" id="UP000295781">
    <property type="component" value="Chromosome"/>
</dbReference>
<protein>
    <submittedName>
        <fullName evidence="1">Uncharacterized protein</fullName>
    </submittedName>
</protein>
<sequence>MVKSGELEPGEIALNRVYTNELNPYANEQGAP</sequence>
<accession>A0A4V0NCS2</accession>
<reference evidence="1 2" key="1">
    <citation type="submission" date="2015-09" db="EMBL/GenBank/DDBJ databases">
        <title>Sorangium comparison.</title>
        <authorList>
            <person name="Zaburannyi N."/>
            <person name="Bunk B."/>
            <person name="Overmann J."/>
            <person name="Mueller R."/>
        </authorList>
    </citation>
    <scope>NUCLEOTIDE SEQUENCE [LARGE SCALE GENOMIC DNA]</scope>
    <source>
        <strain evidence="1 2">So ceGT47</strain>
    </source>
</reference>
<evidence type="ECO:0000313" key="1">
    <source>
        <dbReference type="EMBL" id="AUX20162.1"/>
    </source>
</evidence>
<gene>
    <name evidence="1" type="ORF">SOCEGT47_006260</name>
</gene>
<organism evidence="1 2">
    <name type="scientific">Sorangium cellulosum</name>
    <name type="common">Polyangium cellulosum</name>
    <dbReference type="NCBI Taxonomy" id="56"/>
    <lineage>
        <taxon>Bacteria</taxon>
        <taxon>Pseudomonadati</taxon>
        <taxon>Myxococcota</taxon>
        <taxon>Polyangia</taxon>
        <taxon>Polyangiales</taxon>
        <taxon>Polyangiaceae</taxon>
        <taxon>Sorangium</taxon>
    </lineage>
</organism>
<dbReference type="AlphaFoldDB" id="A0A4V0NCS2"/>